<gene>
    <name evidence="1" type="ORF">TSPGSL018_23868</name>
</gene>
<name>A0A061QRC6_9CHLO</name>
<dbReference type="AlphaFoldDB" id="A0A061QRC6"/>
<organism evidence="1">
    <name type="scientific">Tetraselmis sp. GSL018</name>
    <dbReference type="NCBI Taxonomy" id="582737"/>
    <lineage>
        <taxon>Eukaryota</taxon>
        <taxon>Viridiplantae</taxon>
        <taxon>Chlorophyta</taxon>
        <taxon>core chlorophytes</taxon>
        <taxon>Chlorodendrophyceae</taxon>
        <taxon>Chlorodendrales</taxon>
        <taxon>Chlorodendraceae</taxon>
        <taxon>Tetraselmis</taxon>
    </lineage>
</organism>
<accession>A0A061QRC6</accession>
<sequence>TEEKKTVHFAADMKSKTSTWILDSGATDHCTSMKCDFQSGT</sequence>
<protein>
    <submittedName>
        <fullName evidence="1">Uncharacterized protein</fullName>
    </submittedName>
</protein>
<reference evidence="1" key="1">
    <citation type="submission" date="2014-05" db="EMBL/GenBank/DDBJ databases">
        <title>The transcriptome of the halophilic microalga Tetraselmis sp. GSL018 isolated from the Great Salt Lake, Utah.</title>
        <authorList>
            <person name="Jinkerson R.E."/>
            <person name="D'Adamo S."/>
            <person name="Posewitz M.C."/>
        </authorList>
    </citation>
    <scope>NUCLEOTIDE SEQUENCE</scope>
    <source>
        <strain evidence="1">GSL018</strain>
    </source>
</reference>
<evidence type="ECO:0000313" key="1">
    <source>
        <dbReference type="EMBL" id="JAC62248.1"/>
    </source>
</evidence>
<proteinExistence type="predicted"/>
<dbReference type="EMBL" id="GBEZ01024774">
    <property type="protein sequence ID" value="JAC62248.1"/>
    <property type="molecule type" value="Transcribed_RNA"/>
</dbReference>
<feature type="non-terminal residue" evidence="1">
    <location>
        <position position="1"/>
    </location>
</feature>